<proteinExistence type="predicted"/>
<dbReference type="EMBL" id="QGEG01000002">
    <property type="protein sequence ID" value="PWL38706.1"/>
    <property type="molecule type" value="Genomic_DNA"/>
</dbReference>
<sequence>MDLKNTLFLFLTIFISSNTFSQNDEISGKWKPFAIDNGEFYMNTETDSISLYQELTYINNDSLKINQLREIANHIYFNQAHTFTENGKYIQDLIAMNLEFDYKIDKTQNIILASDNKFENEKGTVELPYWLKDEILYLEIPVPEPSIKLWLKK</sequence>
<dbReference type="Proteomes" id="UP000245762">
    <property type="component" value="Unassembled WGS sequence"/>
</dbReference>
<comment type="caution">
    <text evidence="1">The sequence shown here is derived from an EMBL/GenBank/DDBJ whole genome shotgun (WGS) entry which is preliminary data.</text>
</comment>
<evidence type="ECO:0000313" key="1">
    <source>
        <dbReference type="EMBL" id="PWL38706.1"/>
    </source>
</evidence>
<evidence type="ECO:0008006" key="3">
    <source>
        <dbReference type="Google" id="ProtNLM"/>
    </source>
</evidence>
<name>A0A316KYL1_9FLAO</name>
<protein>
    <recommendedName>
        <fullName evidence="3">Lipocalin-like domain-containing protein</fullName>
    </recommendedName>
</protein>
<evidence type="ECO:0000313" key="2">
    <source>
        <dbReference type="Proteomes" id="UP000245762"/>
    </source>
</evidence>
<keyword evidence="2" id="KW-1185">Reference proteome</keyword>
<dbReference type="AlphaFoldDB" id="A0A316KYL1"/>
<reference evidence="1 2" key="1">
    <citation type="submission" date="2018-05" db="EMBL/GenBank/DDBJ databases">
        <title>Complete genome sequence of Flagellimonas aquimarina ECD12 isolated from seaweed Ecklonia cava.</title>
        <authorList>
            <person name="Choi S."/>
            <person name="Seong C."/>
        </authorList>
    </citation>
    <scope>NUCLEOTIDE SEQUENCE [LARGE SCALE GENOMIC DNA]</scope>
    <source>
        <strain evidence="1 2">ECD12</strain>
    </source>
</reference>
<organism evidence="1 2">
    <name type="scientific">Flagellimonas aquimarina</name>
    <dbReference type="NCBI Taxonomy" id="2201895"/>
    <lineage>
        <taxon>Bacteria</taxon>
        <taxon>Pseudomonadati</taxon>
        <taxon>Bacteroidota</taxon>
        <taxon>Flavobacteriia</taxon>
        <taxon>Flavobacteriales</taxon>
        <taxon>Flavobacteriaceae</taxon>
        <taxon>Flagellimonas</taxon>
    </lineage>
</organism>
<gene>
    <name evidence="1" type="ORF">DKG77_10685</name>
</gene>
<accession>A0A316KYL1</accession>